<keyword evidence="2" id="KW-1185">Reference proteome</keyword>
<dbReference type="Proteomes" id="UP000236724">
    <property type="component" value="Unassembled WGS sequence"/>
</dbReference>
<protein>
    <submittedName>
        <fullName evidence="1">Uncharacterized protein</fullName>
    </submittedName>
</protein>
<organism evidence="1 2">
    <name type="scientific">Candidatus Venteria ishoeyi</name>
    <dbReference type="NCBI Taxonomy" id="1899563"/>
    <lineage>
        <taxon>Bacteria</taxon>
        <taxon>Pseudomonadati</taxon>
        <taxon>Pseudomonadota</taxon>
        <taxon>Gammaproteobacteria</taxon>
        <taxon>Thiotrichales</taxon>
        <taxon>Thiotrichaceae</taxon>
        <taxon>Venteria</taxon>
    </lineage>
</organism>
<reference evidence="1 2" key="1">
    <citation type="submission" date="2016-10" db="EMBL/GenBank/DDBJ databases">
        <authorList>
            <person name="de Groot N.N."/>
        </authorList>
    </citation>
    <scope>NUCLEOTIDE SEQUENCE [LARGE SCALE GENOMIC DNA]</scope>
    <source>
        <strain evidence="1">MBHS1</strain>
    </source>
</reference>
<name>A0A1H6FG18_9GAMM</name>
<gene>
    <name evidence="1" type="ORF">MBHS_03841</name>
</gene>
<evidence type="ECO:0000313" key="2">
    <source>
        <dbReference type="Proteomes" id="UP000236724"/>
    </source>
</evidence>
<evidence type="ECO:0000313" key="1">
    <source>
        <dbReference type="EMBL" id="SEH07954.1"/>
    </source>
</evidence>
<dbReference type="EMBL" id="FMSV02000542">
    <property type="protein sequence ID" value="SEH07954.1"/>
    <property type="molecule type" value="Genomic_DNA"/>
</dbReference>
<dbReference type="AlphaFoldDB" id="A0A1H6FG18"/>
<sequence>MTAKNLKQAGIAIETIAEVTGLPIEQIQALSPKP</sequence>
<proteinExistence type="predicted"/>
<accession>A0A1H6FG18</accession>